<feature type="transmembrane region" description="Helical" evidence="1">
    <location>
        <begin position="6"/>
        <end position="29"/>
    </location>
</feature>
<dbReference type="EMBL" id="BBJU01000025">
    <property type="protein sequence ID" value="GAK72387.1"/>
    <property type="molecule type" value="Genomic_DNA"/>
</dbReference>
<dbReference type="AlphaFoldDB" id="A0A081D0E1"/>
<proteinExistence type="predicted"/>
<name>A0A081D0E1_9HYPH</name>
<dbReference type="OrthoDB" id="8020840at2"/>
<feature type="transmembrane region" description="Helical" evidence="1">
    <location>
        <begin position="70"/>
        <end position="95"/>
    </location>
</feature>
<accession>A0A081D0E1</accession>
<dbReference type="InterPro" id="IPR008407">
    <property type="entry name" value="Brnchd-chn_aa_trnsp_AzlD"/>
</dbReference>
<evidence type="ECO:0000256" key="1">
    <source>
        <dbReference type="SAM" id="Phobius"/>
    </source>
</evidence>
<evidence type="ECO:0000313" key="2">
    <source>
        <dbReference type="EMBL" id="GAK72387.1"/>
    </source>
</evidence>
<feature type="transmembrane region" description="Helical" evidence="1">
    <location>
        <begin position="41"/>
        <end position="64"/>
    </location>
</feature>
<dbReference type="Proteomes" id="UP000028701">
    <property type="component" value="Unassembled WGS sequence"/>
</dbReference>
<gene>
    <name evidence="2" type="ORF">RRU01S_25_00770</name>
</gene>
<comment type="caution">
    <text evidence="2">The sequence shown here is derived from an EMBL/GenBank/DDBJ whole genome shotgun (WGS) entry which is preliminary data.</text>
</comment>
<dbReference type="eggNOG" id="COG4541">
    <property type="taxonomic scope" value="Bacteria"/>
</dbReference>
<keyword evidence="1" id="KW-1133">Transmembrane helix</keyword>
<keyword evidence="1" id="KW-0472">Membrane</keyword>
<dbReference type="RefSeq" id="WP_045231823.1">
    <property type="nucleotide sequence ID" value="NZ_BBJU01000025.1"/>
</dbReference>
<evidence type="ECO:0008006" key="4">
    <source>
        <dbReference type="Google" id="ProtNLM"/>
    </source>
</evidence>
<keyword evidence="1" id="KW-0812">Transmembrane</keyword>
<dbReference type="Pfam" id="PF05437">
    <property type="entry name" value="AzlD"/>
    <property type="match status" value="1"/>
</dbReference>
<organism evidence="2 3">
    <name type="scientific">Agrobacterium rubi TR3 = NBRC 13261</name>
    <dbReference type="NCBI Taxonomy" id="1368415"/>
    <lineage>
        <taxon>Bacteria</taxon>
        <taxon>Pseudomonadati</taxon>
        <taxon>Pseudomonadota</taxon>
        <taxon>Alphaproteobacteria</taxon>
        <taxon>Hyphomicrobiales</taxon>
        <taxon>Rhizobiaceae</taxon>
        <taxon>Rhizobium/Agrobacterium group</taxon>
        <taxon>Agrobacterium</taxon>
    </lineage>
</organism>
<evidence type="ECO:0000313" key="3">
    <source>
        <dbReference type="Proteomes" id="UP000028701"/>
    </source>
</evidence>
<protein>
    <recommendedName>
        <fullName evidence="4">AzlD family protein</fullName>
    </recommendedName>
</protein>
<reference evidence="2 3" key="1">
    <citation type="submission" date="2014-08" db="EMBL/GenBank/DDBJ databases">
        <title>Whole genome shotgun sequence of Rhizobium rubi NBRC 13261.</title>
        <authorList>
            <person name="Katano-Makiyama Y."/>
            <person name="Hosoyama A."/>
            <person name="Hashimoto M."/>
            <person name="Hosoyama Y."/>
            <person name="Noguchi M."/>
            <person name="Tsuchikane K."/>
            <person name="Uohara A."/>
            <person name="Ohji S."/>
            <person name="Ichikawa N."/>
            <person name="Kimura A."/>
            <person name="Yamazoe A."/>
            <person name="Fujita N."/>
        </authorList>
    </citation>
    <scope>NUCLEOTIDE SEQUENCE [LARGE SCALE GENOMIC DNA]</scope>
    <source>
        <strain evidence="2 3">NBRC 13261</strain>
    </source>
</reference>
<sequence>MSLDINTLLAIFAMAVATLATRFGGLVIVRHVQMTKRAQRVLNAVPPAILMAVVTPTALASGFAETIACAVAALAATRFSLLPAATIGVISVAGLRGIGF</sequence>